<evidence type="ECO:0000256" key="1">
    <source>
        <dbReference type="PROSITE-ProRule" id="PRU00221"/>
    </source>
</evidence>
<dbReference type="GO" id="GO:0097361">
    <property type="term" value="C:cytosolic [4Fe-4S] assembly targeting complex"/>
    <property type="evidence" value="ECO:0007669"/>
    <property type="project" value="TreeGrafter"/>
</dbReference>
<proteinExistence type="predicted"/>
<sequence>MMKQIQVLNEHQKWVLTLNFMQKSNQLISGDGHGGGFIVIWSINNNNQWVCSQKIIGHSNQINCLILNNYEDLFISSSHDYTIKFWIKKNEWICQQTITDHTSPVYQISLNDQQDQFISSGSDYKILVIKYSEQSKRWIVIQNIKIDCIGFRLSFINNNLFTFQPQNANLIHFYEMNSECKLFTKSKDITVNQGNDSCSLFPQQFIEDKQVLVSKHDKYVNFIRKTEKDEFKVEQSIQFNTNALFGQLSDDGEYFITWDEQSKEIQIRKYGQE</sequence>
<dbReference type="SMART" id="SM00320">
    <property type="entry name" value="WD40"/>
    <property type="match status" value="3"/>
</dbReference>
<dbReference type="GO" id="GO:0016226">
    <property type="term" value="P:iron-sulfur cluster assembly"/>
    <property type="evidence" value="ECO:0007669"/>
    <property type="project" value="TreeGrafter"/>
</dbReference>
<evidence type="ECO:0000313" key="2">
    <source>
        <dbReference type="EMBL" id="CAD8201390.1"/>
    </source>
</evidence>
<organism evidence="2 3">
    <name type="scientific">Paramecium pentaurelia</name>
    <dbReference type="NCBI Taxonomy" id="43138"/>
    <lineage>
        <taxon>Eukaryota</taxon>
        <taxon>Sar</taxon>
        <taxon>Alveolata</taxon>
        <taxon>Ciliophora</taxon>
        <taxon>Intramacronucleata</taxon>
        <taxon>Oligohymenophorea</taxon>
        <taxon>Peniculida</taxon>
        <taxon>Parameciidae</taxon>
        <taxon>Paramecium</taxon>
    </lineage>
</organism>
<reference evidence="2" key="1">
    <citation type="submission" date="2021-01" db="EMBL/GenBank/DDBJ databases">
        <authorList>
            <consortium name="Genoscope - CEA"/>
            <person name="William W."/>
        </authorList>
    </citation>
    <scope>NUCLEOTIDE SEQUENCE</scope>
</reference>
<dbReference type="PROSITE" id="PS50082">
    <property type="entry name" value="WD_REPEATS_2"/>
    <property type="match status" value="1"/>
</dbReference>
<name>A0A8S1XIX5_9CILI</name>
<feature type="repeat" description="WD" evidence="1">
    <location>
        <begin position="55"/>
        <end position="86"/>
    </location>
</feature>
<evidence type="ECO:0000313" key="3">
    <source>
        <dbReference type="Proteomes" id="UP000689195"/>
    </source>
</evidence>
<dbReference type="PANTHER" id="PTHR19920:SF0">
    <property type="entry name" value="CYTOSOLIC IRON-SULFUR PROTEIN ASSEMBLY PROTEIN CIAO1-RELATED"/>
    <property type="match status" value="1"/>
</dbReference>
<dbReference type="AlphaFoldDB" id="A0A8S1XIX5"/>
<accession>A0A8S1XIX5</accession>
<protein>
    <submittedName>
        <fullName evidence="2">Uncharacterized protein</fullName>
    </submittedName>
</protein>
<dbReference type="Pfam" id="PF00400">
    <property type="entry name" value="WD40"/>
    <property type="match status" value="3"/>
</dbReference>
<gene>
    <name evidence="2" type="ORF">PPENT_87.1.T1270121</name>
</gene>
<dbReference type="Proteomes" id="UP000689195">
    <property type="component" value="Unassembled WGS sequence"/>
</dbReference>
<keyword evidence="3" id="KW-1185">Reference proteome</keyword>
<comment type="caution">
    <text evidence="2">The sequence shown here is derived from an EMBL/GenBank/DDBJ whole genome shotgun (WGS) entry which is preliminary data.</text>
</comment>
<dbReference type="PANTHER" id="PTHR19920">
    <property type="entry name" value="WD40 PROTEIN CIAO1"/>
    <property type="match status" value="1"/>
</dbReference>
<dbReference type="InterPro" id="IPR001680">
    <property type="entry name" value="WD40_rpt"/>
</dbReference>
<dbReference type="EMBL" id="CAJJDO010000127">
    <property type="protein sequence ID" value="CAD8201390.1"/>
    <property type="molecule type" value="Genomic_DNA"/>
</dbReference>
<dbReference type="PROSITE" id="PS50294">
    <property type="entry name" value="WD_REPEATS_REGION"/>
    <property type="match status" value="1"/>
</dbReference>
<dbReference type="OrthoDB" id="305664at2759"/>
<keyword evidence="1" id="KW-0853">WD repeat</keyword>